<dbReference type="Gene3D" id="3.40.50.1820">
    <property type="entry name" value="alpha/beta hydrolase"/>
    <property type="match status" value="1"/>
</dbReference>
<proteinExistence type="predicted"/>
<evidence type="ECO:0000259" key="1">
    <source>
        <dbReference type="Pfam" id="PF12697"/>
    </source>
</evidence>
<evidence type="ECO:0000313" key="3">
    <source>
        <dbReference type="Proteomes" id="UP001604335"/>
    </source>
</evidence>
<dbReference type="SUPFAM" id="SSF53474">
    <property type="entry name" value="alpha/beta-Hydrolases"/>
    <property type="match status" value="1"/>
</dbReference>
<dbReference type="EMBL" id="JAZAQF010000022">
    <property type="protein sequence ID" value="MFG3816869.1"/>
    <property type="molecule type" value="Genomic_DNA"/>
</dbReference>
<name>A0ABW7C6Q2_9CYAN</name>
<dbReference type="Proteomes" id="UP001604335">
    <property type="component" value="Unassembled WGS sequence"/>
</dbReference>
<comment type="caution">
    <text evidence="2">The sequence shown here is derived from an EMBL/GenBank/DDBJ whole genome shotgun (WGS) entry which is preliminary data.</text>
</comment>
<protein>
    <submittedName>
        <fullName evidence="2">Alpha/beta fold hydrolase</fullName>
    </submittedName>
</protein>
<gene>
    <name evidence="2" type="ORF">VPK24_04400</name>
</gene>
<accession>A0ABW7C6Q2</accession>
<dbReference type="Pfam" id="PF12697">
    <property type="entry name" value="Abhydrolase_6"/>
    <property type="match status" value="1"/>
</dbReference>
<feature type="domain" description="AB hydrolase-1" evidence="1">
    <location>
        <begin position="55"/>
        <end position="261"/>
    </location>
</feature>
<evidence type="ECO:0000313" key="2">
    <source>
        <dbReference type="EMBL" id="MFG3816869.1"/>
    </source>
</evidence>
<keyword evidence="2" id="KW-0378">Hydrolase</keyword>
<reference evidence="3" key="1">
    <citation type="journal article" date="2024" name="Algal Res.">
        <title>Biochemical, toxicological and genomic investigation of a high-biomass producing Limnothrix strain isolated from Italian shallow drinking water reservoir.</title>
        <authorList>
            <person name="Simonazzi M."/>
            <person name="Shishido T.K."/>
            <person name="Delbaje E."/>
            <person name="Wahlsten M."/>
            <person name="Fewer D.P."/>
            <person name="Sivonen K."/>
            <person name="Pezzolesi L."/>
            <person name="Pistocchi R."/>
        </authorList>
    </citation>
    <scope>NUCLEOTIDE SEQUENCE [LARGE SCALE GENOMIC DNA]</scope>
    <source>
        <strain evidence="3">LRLZ20PSL1</strain>
    </source>
</reference>
<sequence length="329" mass="36206">MATPLSARPYLSGFEALSAQERAQLHPDAVPFQLAAALTTAKETTKGRSRGVVIGLHGFTAMPYGVGPVARAIAQQGLDVVAPLLPGHGWRDRPVQEREIAKITPDRLLAAARDEVRRAREQYDFVAMYGDSMGGAIALILAAEGLLDACAVTAPALQLPFRGAVLARYLGWLNFSIPKRLNRRFYAPCYEFENARAGRVLWRLSQRAKAGLERITCPVFVAHSHADRTIAYQAAEWVRDRVAGPVELQWFDRSGHVLPLDVEGPAVATAISQFFQQQFSQQQFFRPLESPTPQSLITAKLKQLESKSRLGDRPWSGGPETTAINFAFS</sequence>
<organism evidence="2 3">
    <name type="scientific">Limnothrix redekei LRLZ20PSL1</name>
    <dbReference type="NCBI Taxonomy" id="3112953"/>
    <lineage>
        <taxon>Bacteria</taxon>
        <taxon>Bacillati</taxon>
        <taxon>Cyanobacteriota</taxon>
        <taxon>Cyanophyceae</taxon>
        <taxon>Pseudanabaenales</taxon>
        <taxon>Pseudanabaenaceae</taxon>
        <taxon>Limnothrix</taxon>
    </lineage>
</organism>
<dbReference type="GO" id="GO:0016787">
    <property type="term" value="F:hydrolase activity"/>
    <property type="evidence" value="ECO:0007669"/>
    <property type="project" value="UniProtKB-KW"/>
</dbReference>
<dbReference type="RefSeq" id="WP_393010910.1">
    <property type="nucleotide sequence ID" value="NZ_JAZAQF010000022.1"/>
</dbReference>
<dbReference type="InterPro" id="IPR029058">
    <property type="entry name" value="AB_hydrolase_fold"/>
</dbReference>
<dbReference type="InterPro" id="IPR000073">
    <property type="entry name" value="AB_hydrolase_1"/>
</dbReference>
<keyword evidence="3" id="KW-1185">Reference proteome</keyword>